<dbReference type="InterPro" id="IPR013325">
    <property type="entry name" value="RNA_pol_sigma_r2"/>
</dbReference>
<dbReference type="RefSeq" id="WP_066522927.1">
    <property type="nucleotide sequence ID" value="NZ_CP029256.1"/>
</dbReference>
<dbReference type="InterPro" id="IPR007630">
    <property type="entry name" value="RNA_pol_sigma70_r4"/>
</dbReference>
<dbReference type="SUPFAM" id="SSF88659">
    <property type="entry name" value="Sigma3 and sigma4 domains of RNA polymerase sigma factors"/>
    <property type="match status" value="1"/>
</dbReference>
<comment type="caution">
    <text evidence="8">The sequence shown here is derived from an EMBL/GenBank/DDBJ whole genome shotgun (WGS) entry which is preliminary data.</text>
</comment>
<dbReference type="AlphaFoldDB" id="A0A136Q7L3"/>
<gene>
    <name evidence="8" type="ORF">HMPREF3293_00471</name>
</gene>
<dbReference type="NCBIfam" id="TIGR02937">
    <property type="entry name" value="sigma70-ECF"/>
    <property type="match status" value="1"/>
</dbReference>
<keyword evidence="9" id="KW-1185">Reference proteome</keyword>
<feature type="domain" description="RNA polymerase sigma-70 region 4" evidence="7">
    <location>
        <begin position="130"/>
        <end position="177"/>
    </location>
</feature>
<dbReference type="CDD" id="cd06171">
    <property type="entry name" value="Sigma70_r4"/>
    <property type="match status" value="1"/>
</dbReference>
<proteinExistence type="inferred from homology"/>
<keyword evidence="2" id="KW-0805">Transcription regulation</keyword>
<comment type="similarity">
    <text evidence="1">Belongs to the sigma-70 factor family. ECF subfamily.</text>
</comment>
<evidence type="ECO:0000256" key="5">
    <source>
        <dbReference type="ARBA" id="ARBA00023163"/>
    </source>
</evidence>
<evidence type="ECO:0000259" key="7">
    <source>
        <dbReference type="Pfam" id="PF04545"/>
    </source>
</evidence>
<dbReference type="Proteomes" id="UP000070366">
    <property type="component" value="Unassembled WGS sequence"/>
</dbReference>
<evidence type="ECO:0000313" key="8">
    <source>
        <dbReference type="EMBL" id="KXK66640.1"/>
    </source>
</evidence>
<keyword evidence="3" id="KW-0731">Sigma factor</keyword>
<dbReference type="InterPro" id="IPR036388">
    <property type="entry name" value="WH-like_DNA-bd_sf"/>
</dbReference>
<dbReference type="InterPro" id="IPR007627">
    <property type="entry name" value="RNA_pol_sigma70_r2"/>
</dbReference>
<protein>
    <submittedName>
        <fullName evidence="8">Sigma-70 region 2</fullName>
    </submittedName>
</protein>
<dbReference type="SUPFAM" id="SSF88946">
    <property type="entry name" value="Sigma2 domain of RNA polymerase sigma factors"/>
    <property type="match status" value="1"/>
</dbReference>
<dbReference type="PANTHER" id="PTHR43133:SF8">
    <property type="entry name" value="RNA POLYMERASE SIGMA FACTOR HI_1459-RELATED"/>
    <property type="match status" value="1"/>
</dbReference>
<evidence type="ECO:0000256" key="3">
    <source>
        <dbReference type="ARBA" id="ARBA00023082"/>
    </source>
</evidence>
<dbReference type="Pfam" id="PF04545">
    <property type="entry name" value="Sigma70_r4"/>
    <property type="match status" value="1"/>
</dbReference>
<dbReference type="GO" id="GO:0016987">
    <property type="term" value="F:sigma factor activity"/>
    <property type="evidence" value="ECO:0007669"/>
    <property type="project" value="UniProtKB-KW"/>
</dbReference>
<dbReference type="GO" id="GO:0006352">
    <property type="term" value="P:DNA-templated transcription initiation"/>
    <property type="evidence" value="ECO:0007669"/>
    <property type="project" value="InterPro"/>
</dbReference>
<dbReference type="Gene3D" id="1.10.10.10">
    <property type="entry name" value="Winged helix-like DNA-binding domain superfamily/Winged helix DNA-binding domain"/>
    <property type="match status" value="1"/>
</dbReference>
<reference evidence="8 9" key="1">
    <citation type="submission" date="2016-02" db="EMBL/GenBank/DDBJ databases">
        <authorList>
            <person name="Wen L."/>
            <person name="He K."/>
            <person name="Yang H."/>
        </authorList>
    </citation>
    <scope>NUCLEOTIDE SEQUENCE [LARGE SCALE GENOMIC DNA]</scope>
    <source>
        <strain evidence="8 9">DSM 22607</strain>
    </source>
</reference>
<dbReference type="InterPro" id="IPR013324">
    <property type="entry name" value="RNA_pol_sigma_r3/r4-like"/>
</dbReference>
<evidence type="ECO:0000256" key="2">
    <source>
        <dbReference type="ARBA" id="ARBA00023015"/>
    </source>
</evidence>
<organism evidence="8 9">
    <name type="scientific">Christensenella minuta</name>
    <dbReference type="NCBI Taxonomy" id="626937"/>
    <lineage>
        <taxon>Bacteria</taxon>
        <taxon>Bacillati</taxon>
        <taxon>Bacillota</taxon>
        <taxon>Clostridia</taxon>
        <taxon>Christensenellales</taxon>
        <taxon>Christensenellaceae</taxon>
        <taxon>Christensenella</taxon>
    </lineage>
</organism>
<dbReference type="Gene3D" id="1.10.1740.10">
    <property type="match status" value="1"/>
</dbReference>
<keyword evidence="4" id="KW-0238">DNA-binding</keyword>
<name>A0A136Q7L3_9FIRM</name>
<feature type="domain" description="RNA polymerase sigma-70 region 2" evidence="6">
    <location>
        <begin position="29"/>
        <end position="87"/>
    </location>
</feature>
<dbReference type="InterPro" id="IPR014284">
    <property type="entry name" value="RNA_pol_sigma-70_dom"/>
</dbReference>
<evidence type="ECO:0000259" key="6">
    <source>
        <dbReference type="Pfam" id="PF04542"/>
    </source>
</evidence>
<dbReference type="Pfam" id="PF04542">
    <property type="entry name" value="Sigma70_r2"/>
    <property type="match status" value="1"/>
</dbReference>
<dbReference type="GO" id="GO:0003677">
    <property type="term" value="F:DNA binding"/>
    <property type="evidence" value="ECO:0007669"/>
    <property type="project" value="UniProtKB-KW"/>
</dbReference>
<evidence type="ECO:0000313" key="9">
    <source>
        <dbReference type="Proteomes" id="UP000070366"/>
    </source>
</evidence>
<evidence type="ECO:0000256" key="1">
    <source>
        <dbReference type="ARBA" id="ARBA00010641"/>
    </source>
</evidence>
<dbReference type="STRING" id="626937.HMPREF3293_00471"/>
<dbReference type="PANTHER" id="PTHR43133">
    <property type="entry name" value="RNA POLYMERASE ECF-TYPE SIGMA FACTO"/>
    <property type="match status" value="1"/>
</dbReference>
<sequence length="188" mass="22692">MDRGVYVNETKQQDKSKFFTQLCEPVIGSLYAYIRKNSNPSFLCNDIYQTTLMLAYENINSLRDEKKFKSWIFTIGRREIVRFNKRYKKEFFIDDVFPERSENLIPRDADIRSLEEQILLEEEKEKVARWLSRLSAADKQFLKYYYYDERTYAEISDIMHIKQGTLRVMHHRILKRLEKIAKGDEYGK</sequence>
<dbReference type="InterPro" id="IPR039425">
    <property type="entry name" value="RNA_pol_sigma-70-like"/>
</dbReference>
<accession>A0A136Q7L3</accession>
<evidence type="ECO:0000256" key="4">
    <source>
        <dbReference type="ARBA" id="ARBA00023125"/>
    </source>
</evidence>
<keyword evidence="5" id="KW-0804">Transcription</keyword>
<dbReference type="EMBL" id="LSZW01000035">
    <property type="protein sequence ID" value="KXK66640.1"/>
    <property type="molecule type" value="Genomic_DNA"/>
</dbReference>